<dbReference type="RefSeq" id="WP_166855437.1">
    <property type="nucleotide sequence ID" value="NZ_JAAQOM010000001.1"/>
</dbReference>
<evidence type="ECO:0000256" key="1">
    <source>
        <dbReference type="ARBA" id="ARBA00023002"/>
    </source>
</evidence>
<evidence type="ECO:0000313" key="3">
    <source>
        <dbReference type="Proteomes" id="UP000716322"/>
    </source>
</evidence>
<dbReference type="InterPro" id="IPR042204">
    <property type="entry name" value="2Fe-2S-bd_N"/>
</dbReference>
<sequence length="87" mass="9106">MNTRDTTCRVTIDGTAVDVPSGASVVAALVSAGSMCTRRAVTGKPRFAFCGIGQCQECRVTIDGRAHRLACRTVCAPGMNIETGGDW</sequence>
<keyword evidence="3" id="KW-1185">Reference proteome</keyword>
<dbReference type="EMBL" id="JAAQOM010000001">
    <property type="protein sequence ID" value="NIA52141.1"/>
    <property type="molecule type" value="Genomic_DNA"/>
</dbReference>
<evidence type="ECO:0000313" key="2">
    <source>
        <dbReference type="EMBL" id="NIA52141.1"/>
    </source>
</evidence>
<comment type="caution">
    <text evidence="2">The sequence shown here is derived from an EMBL/GenBank/DDBJ whole genome shotgun (WGS) entry which is preliminary data.</text>
</comment>
<accession>A0ABX0P4L1</accession>
<dbReference type="Pfam" id="PF13510">
    <property type="entry name" value="Fer2_4"/>
    <property type="match status" value="1"/>
</dbReference>
<protein>
    <submittedName>
        <fullName evidence="2">(2Fe-2S)-binding protein</fullName>
    </submittedName>
</protein>
<name>A0ABX0P4L1_9BURK</name>
<dbReference type="SUPFAM" id="SSF54292">
    <property type="entry name" value="2Fe-2S ferredoxin-like"/>
    <property type="match status" value="1"/>
</dbReference>
<reference evidence="2 3" key="1">
    <citation type="submission" date="2020-03" db="EMBL/GenBank/DDBJ databases">
        <title>Genome sequence of strain Massilia sp. TW-1.</title>
        <authorList>
            <person name="Chaudhary D.K."/>
        </authorList>
    </citation>
    <scope>NUCLEOTIDE SEQUENCE [LARGE SCALE GENOMIC DNA]</scope>
    <source>
        <strain evidence="2 3">TW-1</strain>
    </source>
</reference>
<organism evidence="2 3">
    <name type="scientific">Telluria antibiotica</name>
    <dbReference type="NCBI Taxonomy" id="2717319"/>
    <lineage>
        <taxon>Bacteria</taxon>
        <taxon>Pseudomonadati</taxon>
        <taxon>Pseudomonadota</taxon>
        <taxon>Betaproteobacteria</taxon>
        <taxon>Burkholderiales</taxon>
        <taxon>Oxalobacteraceae</taxon>
        <taxon>Telluria group</taxon>
        <taxon>Telluria</taxon>
    </lineage>
</organism>
<dbReference type="InterPro" id="IPR036010">
    <property type="entry name" value="2Fe-2S_ferredoxin-like_sf"/>
</dbReference>
<keyword evidence="1" id="KW-0560">Oxidoreductase</keyword>
<proteinExistence type="predicted"/>
<dbReference type="Gene3D" id="3.10.20.440">
    <property type="entry name" value="2Fe-2S iron-sulphur cluster binding domain, sarcosine oxidase, alpha subunit, N-terminal domain"/>
    <property type="match status" value="1"/>
</dbReference>
<dbReference type="Proteomes" id="UP000716322">
    <property type="component" value="Unassembled WGS sequence"/>
</dbReference>
<gene>
    <name evidence="2" type="ORF">HAV22_00550</name>
</gene>